<dbReference type="Proteomes" id="UP000518288">
    <property type="component" value="Unassembled WGS sequence"/>
</dbReference>
<accession>A0A7Y9U758</accession>
<dbReference type="AlphaFoldDB" id="A0A7Y9U758"/>
<comment type="caution">
    <text evidence="2">The sequence shown here is derived from an EMBL/GenBank/DDBJ whole genome shotgun (WGS) entry which is preliminary data.</text>
</comment>
<protein>
    <submittedName>
        <fullName evidence="2">Cytochrome bd-type quinol oxidase subunit 2</fullName>
    </submittedName>
</protein>
<organism evidence="2 3">
    <name type="scientific">Sphaerotilus montanus</name>
    <dbReference type="NCBI Taxonomy" id="522889"/>
    <lineage>
        <taxon>Bacteria</taxon>
        <taxon>Pseudomonadati</taxon>
        <taxon>Pseudomonadota</taxon>
        <taxon>Betaproteobacteria</taxon>
        <taxon>Burkholderiales</taxon>
        <taxon>Sphaerotilaceae</taxon>
        <taxon>Sphaerotilus</taxon>
    </lineage>
</organism>
<evidence type="ECO:0000313" key="3">
    <source>
        <dbReference type="Proteomes" id="UP000518288"/>
    </source>
</evidence>
<keyword evidence="1" id="KW-0472">Membrane</keyword>
<evidence type="ECO:0000313" key="2">
    <source>
        <dbReference type="EMBL" id="NYG34783.1"/>
    </source>
</evidence>
<dbReference type="EMBL" id="JACCFH010000001">
    <property type="protein sequence ID" value="NYG34783.1"/>
    <property type="molecule type" value="Genomic_DNA"/>
</dbReference>
<sequence>MAHALLHLITTRPQLLVDHAQAYAELANADLDAVTSAWKRQLRLAAAALCGAAVATVLAGVALMLWAVIPAAQIEAPWALVAAPLLPALVALGCVLAARADSERQAFGNLKEQVQADLLMLRQVGAVS</sequence>
<proteinExistence type="predicted"/>
<feature type="transmembrane region" description="Helical" evidence="1">
    <location>
        <begin position="44"/>
        <end position="66"/>
    </location>
</feature>
<name>A0A7Y9U758_9BURK</name>
<reference evidence="2 3" key="1">
    <citation type="submission" date="2020-07" db="EMBL/GenBank/DDBJ databases">
        <title>Genomic Encyclopedia of Archaeal and Bacterial Type Strains, Phase II (KMG-II): from individual species to whole genera.</title>
        <authorList>
            <person name="Goeker M."/>
        </authorList>
    </citation>
    <scope>NUCLEOTIDE SEQUENCE [LARGE SCALE GENOMIC DNA]</scope>
    <source>
        <strain evidence="2 3">DSM 21226</strain>
    </source>
</reference>
<gene>
    <name evidence="2" type="ORF">BDD16_003769</name>
</gene>
<evidence type="ECO:0000256" key="1">
    <source>
        <dbReference type="SAM" id="Phobius"/>
    </source>
</evidence>
<keyword evidence="3" id="KW-1185">Reference proteome</keyword>
<keyword evidence="1" id="KW-1133">Transmembrane helix</keyword>
<feature type="transmembrane region" description="Helical" evidence="1">
    <location>
        <begin position="78"/>
        <end position="98"/>
    </location>
</feature>
<keyword evidence="1" id="KW-0812">Transmembrane</keyword>
<dbReference type="RefSeq" id="WP_179635384.1">
    <property type="nucleotide sequence ID" value="NZ_CAXYYM010000062.1"/>
</dbReference>